<evidence type="ECO:0000256" key="1">
    <source>
        <dbReference type="ARBA" id="ARBA00022737"/>
    </source>
</evidence>
<dbReference type="PANTHER" id="PTHR37456:SF3">
    <property type="entry name" value="COLLAGEN ALPHA-1(XXV) CHAIN"/>
    <property type="match status" value="1"/>
</dbReference>
<reference evidence="3" key="1">
    <citation type="submission" date="2021-02" db="EMBL/GenBank/DDBJ databases">
        <authorList>
            <person name="Nowell W R."/>
        </authorList>
    </citation>
    <scope>NUCLEOTIDE SEQUENCE</scope>
</reference>
<accession>A0A813MV94</accession>
<feature type="region of interest" description="Disordered" evidence="2">
    <location>
        <begin position="1398"/>
        <end position="1428"/>
    </location>
</feature>
<dbReference type="InterPro" id="IPR008160">
    <property type="entry name" value="Collagen"/>
</dbReference>
<dbReference type="InterPro" id="IPR011049">
    <property type="entry name" value="Serralysin-like_metalloprot_C"/>
</dbReference>
<feature type="region of interest" description="Disordered" evidence="2">
    <location>
        <begin position="794"/>
        <end position="815"/>
    </location>
</feature>
<dbReference type="SUPFAM" id="SSF101967">
    <property type="entry name" value="Adhesin YadA, collagen-binding domain"/>
    <property type="match status" value="2"/>
</dbReference>
<organism evidence="3 4">
    <name type="scientific">Rotaria sordida</name>
    <dbReference type="NCBI Taxonomy" id="392033"/>
    <lineage>
        <taxon>Eukaryota</taxon>
        <taxon>Metazoa</taxon>
        <taxon>Spiralia</taxon>
        <taxon>Gnathifera</taxon>
        <taxon>Rotifera</taxon>
        <taxon>Eurotatoria</taxon>
        <taxon>Bdelloidea</taxon>
        <taxon>Philodinida</taxon>
        <taxon>Philodinidae</taxon>
        <taxon>Rotaria</taxon>
    </lineage>
</organism>
<dbReference type="EMBL" id="CAJNOH010000003">
    <property type="protein sequence ID" value="CAF0728870.1"/>
    <property type="molecule type" value="Genomic_DNA"/>
</dbReference>
<keyword evidence="1" id="KW-0677">Repeat</keyword>
<proteinExistence type="predicted"/>
<feature type="compositionally biased region" description="Low complexity" evidence="2">
    <location>
        <begin position="1404"/>
        <end position="1428"/>
    </location>
</feature>
<feature type="region of interest" description="Disordered" evidence="2">
    <location>
        <begin position="1805"/>
        <end position="1857"/>
    </location>
</feature>
<evidence type="ECO:0000313" key="4">
    <source>
        <dbReference type="Proteomes" id="UP000663854"/>
    </source>
</evidence>
<dbReference type="PANTHER" id="PTHR37456">
    <property type="entry name" value="SI:CH211-266K2.1"/>
    <property type="match status" value="1"/>
</dbReference>
<comment type="caution">
    <text evidence="3">The sequence shown here is derived from an EMBL/GenBank/DDBJ whole genome shotgun (WGS) entry which is preliminary data.</text>
</comment>
<dbReference type="InterPro" id="IPR050938">
    <property type="entry name" value="Collagen_Structural_Proteins"/>
</dbReference>
<sequence length="2122" mass="207518">MSAGTFTHNNGRVVLSNSLTWSGSATLNELNISATGTKAFNFATGTTVTANGAFTLEGTGNLILNGDGVIAAKAGLTNTNTGTNGGGTATILVNGTGAQALAGNSTVGMGRYPKLTFDKASGTLTVTNTVSVGGNFTYVKGTTVTTGSTFAFGGSNLTIDAQGATTNMNFNNVAVTGNTATTAGIFTVGGTLDVASGGTLELAGFDATVTGNTTSAGTLKTSSATGNKTFGNLTISSGGAWDASTIDEEFTINGNAKAIRGTLSIPRIEVDNGANNASYTNYGSLTVSTSLRGAGGTLAQGDSAMLRLGILPNVTDMSLTTLNASAAGNTVEYNLNTNQDQEVFGTTYYHTIFSGSGAKTLRAATTVNGNLAITGNAILDVSASNYLINIKGNWTNSSLPGSSLAPFNARTGTVTFTGTAPQTITSSAYANGNSFYNLTFNNTSTTIPQILVANNDNATGTLTLTAGNIDLGSTTFTLGFSTTVKGTLVHTAGYFLNGTFKRWFNTTAVTLGNVAGRFPMGYKENATTVRDRSVYLGGTAIIGGTMMARHSNATGNYDFPAPFQDNGTIVDVRHNMNWTTAVGDGLDGSAFQLRIAAEGMPGVNNAAMLRIVKVSGAAPGTSISGGGTTSNPYANKQGLAPSGKGLLIPRMTQLQRTTILIPGGLLNALGQLHGGAAQGLIVYQTDGTQGFYYNTSTTATPSWSYLSSGGSGATGATGPTGSNGSAGAAGATGPTGSAGAAGATGVAEAWLTGSVAPTGGQGSIGDWYYRTSNNEILEKTASTTWTSRATITGATGATGSNGSAGSTGPTGAAGAAGTTGAVGATGVAEAWLTGSVAPTGGQGSIGDWYYRTSNNEILEKTASTTWTSRATITGATGATGAAGSNGAAGATGPTGAAGTNGAVGATGVSESWLTGAVAPTGGQGIVGDWYYRTSNNEVLEKTASTTWTSRATIIGATGATGAAGSNGSAGAAGATGATGTSTAWYSGNGNVGNGQYNVGDWYLRTSNGEVYEKTGSLTWTLRATFEGATGATGPTGPAGGGSGWSLTGNSGTTAGTNFVGTTDSKSLVFKINNAEAGYLGVSDYNAFFGPSITYTSATYGVGIGYQAKIYGAIPNSIAIGATSFVQPSSGTNDIAIGYGANVSGGASSYSLALGNAAQVQASNGIAIGKSANVNTQYGIAIGDGSQAQTNAAAMAIGKSAYANGADAIAFGTSAQAQATGALALGEGANVNSANAIAIGSGDAGSTTQAQGTYAISIGYKAYTNATDAIGIGDYARAQGANAIAIGANLVFTTVLLLTLVQTKAQLVSLNLDGSAPNTNAQLDIKSTGLQGKGLLIPRMTQLQRTVVLIPGGLLNALGQLHGGAAQGLIVYQTDGTQGFYYNTSTTATPSWSFISSGGSGATGATGPTGANGSNGSAGSAGATGPTGAAGVAESWLTGAVAPTGGQGSVGDWYFRTSNNEILEKTASTTWTSRATVIGATGATGAAGANGSNGSAGATGATGAAGSNGAAGATGAAGAVGATGAAGATGTSENWLTGSVAPTGGQGAVGDWYFRTSNNEILEKTAASTWTSRATIIGATGATGANGSNGAAGATGAAGSNGSNGATGATGPTGAAGSNGSNGSAGATGATGAAGSNGAVGATGPTGATGSNGAVGAAGATGAAGTSENWLSGAVAPTGGQGAVGDWYFRTSNNEISEKTASTTWTSRATITGATGATGAAGSNGSNGAAGATGPTGAAGSNGAAGAAGATGATGVTEVWLTGSVAPTGGQGNIGDWYFRTSNSEVLEKTASTTWTSRVTITGATGATGAAGSNGAAGATGAAGPAGATGPAGSGSGWSLTGNSSTNPGTNFIGTTDNKDFVVKTNGTERIRVTDDGKVGIGTNNPVKALDLVLNSSGTNVMNITNTNIAGYSSIDFFNHTGGQMCNVGFANSSASYGNTMYFATNADIDMTWAHNNTEVMRLGTGGMLGIGTSSPSAKLHVNGTFRLVDGTEASGKVLTSDGSGNASWQTLTLTPDLTGTTATLNTTYNDYAVGTNTYVKANNGGSSAFTITGIVAGGDGKMIVIQNSGSGNMTIKNNNSGSTTNNRIITGSGADIVTSGTGSVTLIYDTTQSKWVVISVVQ</sequence>
<dbReference type="Pfam" id="PF01391">
    <property type="entry name" value="Collagen"/>
    <property type="match status" value="3"/>
</dbReference>
<name>A0A813MV94_9BILA</name>
<evidence type="ECO:0000313" key="3">
    <source>
        <dbReference type="EMBL" id="CAF0728870.1"/>
    </source>
</evidence>
<feature type="compositionally biased region" description="Polar residues" evidence="2">
    <location>
        <begin position="1837"/>
        <end position="1855"/>
    </location>
</feature>
<dbReference type="CDD" id="cd12820">
    <property type="entry name" value="LbR_YadA-like"/>
    <property type="match status" value="1"/>
</dbReference>
<gene>
    <name evidence="3" type="ORF">PYM288_LOCUS805</name>
</gene>
<evidence type="ECO:0000256" key="2">
    <source>
        <dbReference type="SAM" id="MobiDB-lite"/>
    </source>
</evidence>
<feature type="compositionally biased region" description="Low complexity" evidence="2">
    <location>
        <begin position="1805"/>
        <end position="1828"/>
    </location>
</feature>
<protein>
    <submittedName>
        <fullName evidence="3">Uncharacterized protein</fullName>
    </submittedName>
</protein>
<feature type="region of interest" description="Disordered" evidence="2">
    <location>
        <begin position="707"/>
        <end position="739"/>
    </location>
</feature>
<feature type="compositionally biased region" description="Low complexity" evidence="2">
    <location>
        <begin position="716"/>
        <end position="739"/>
    </location>
</feature>
<dbReference type="Proteomes" id="UP000663854">
    <property type="component" value="Unassembled WGS sequence"/>
</dbReference>